<accession>A0AAQ4EQL7</accession>
<feature type="domain" description="DNA polymerase alpha catalytic subunit N-terminal" evidence="3">
    <location>
        <begin position="27"/>
        <end position="88"/>
    </location>
</feature>
<dbReference type="SUPFAM" id="SSF53098">
    <property type="entry name" value="Ribonuclease H-like"/>
    <property type="match status" value="1"/>
</dbReference>
<gene>
    <name evidence="4" type="ORF">V5799_029635</name>
</gene>
<dbReference type="Gene3D" id="3.30.70.2820">
    <property type="match status" value="1"/>
</dbReference>
<dbReference type="GO" id="GO:0003697">
    <property type="term" value="F:single-stranded DNA binding"/>
    <property type="evidence" value="ECO:0007669"/>
    <property type="project" value="TreeGrafter"/>
</dbReference>
<sequence length="737" mass="82912">MDDDSGSFVKNRAKRNRPDKAGRFAALERLKQVKQGTRSKYELKEETSVYEEVDENEYSRLVQERQEKDWIVDDDGTGYVEDGREIFDDDIGEEEFEAPKKAKTATKNPFRPPNAKKPGEKAGTIAAMFSAQQPKKKSEKDVTVNDDELINSIFNSVTSTSRAETSLAAHSFRPIDRAVQEVSSSRSPLNPFAKKSFKSQPAREIMKPRTINYDRVDSPSYTELRPRPQVKEEPVDIDEFCTEDIMHDSPDIDEASPADAAVKHEGCPTDEDLLCLADEDDDDFRAEFENEPVKTESKVTIKEDSKANLKHDVKKEENGFPQWNGVCVEEAVPTADISLDDLPTVQNEDGESVIKFFWLDAFEDYFKNPGTVHMFGKVKIPNSEAHVSCCVTVRNIPRRLFLLPRESASDEADEMAIMKTVYNEFTQIAEKHRIEEFKTKVTTKLYAFGKEGVPAEARYLEILYPARFPALPSDLSGKTFSAAFGMNTSSLEALLINQKLKGPCWLELKNPTSPSVPVSWCKVEVVLSRPEDVVVAKSEAPPPLVVATLSVRTVHNPIASQNEIVAVSVLAHHAFPIDRRAPQPPYQTHFCALTKPSGTLFPCRFTNDVAHFKSTSLEVMDSERSLLTFFIAKLQRLDPDILIGHDIQSFDLDVLLHRMVTHKIPNWSRLGRLKRGNAGALGKTADKQITPGRLVCDAKVSARELVQCKSYDLTELVKTLLQKERIPITPEQVLDMY</sequence>
<evidence type="ECO:0000259" key="3">
    <source>
        <dbReference type="Pfam" id="PF12254"/>
    </source>
</evidence>
<dbReference type="InterPro" id="IPR036397">
    <property type="entry name" value="RNaseH_sf"/>
</dbReference>
<dbReference type="Gene3D" id="2.40.50.730">
    <property type="match status" value="1"/>
</dbReference>
<feature type="region of interest" description="Disordered" evidence="1">
    <location>
        <begin position="99"/>
        <end position="121"/>
    </location>
</feature>
<keyword evidence="5" id="KW-1185">Reference proteome</keyword>
<proteinExistence type="predicted"/>
<comment type="caution">
    <text evidence="4">The sequence shown here is derived from an EMBL/GenBank/DDBJ whole genome shotgun (WGS) entry which is preliminary data.</text>
</comment>
<dbReference type="Pfam" id="PF12254">
    <property type="entry name" value="DNA_pol_alpha_N"/>
    <property type="match status" value="1"/>
</dbReference>
<evidence type="ECO:0000256" key="1">
    <source>
        <dbReference type="SAM" id="MobiDB-lite"/>
    </source>
</evidence>
<feature type="non-terminal residue" evidence="4">
    <location>
        <position position="737"/>
    </location>
</feature>
<feature type="region of interest" description="Disordered" evidence="1">
    <location>
        <begin position="212"/>
        <end position="231"/>
    </location>
</feature>
<dbReference type="GO" id="GO:0005658">
    <property type="term" value="C:alpha DNA polymerase:primase complex"/>
    <property type="evidence" value="ECO:0007669"/>
    <property type="project" value="TreeGrafter"/>
</dbReference>
<dbReference type="GO" id="GO:0003688">
    <property type="term" value="F:DNA replication origin binding"/>
    <property type="evidence" value="ECO:0007669"/>
    <property type="project" value="TreeGrafter"/>
</dbReference>
<dbReference type="GO" id="GO:1902975">
    <property type="term" value="P:mitotic DNA replication initiation"/>
    <property type="evidence" value="ECO:0007669"/>
    <property type="project" value="TreeGrafter"/>
</dbReference>
<evidence type="ECO:0000259" key="2">
    <source>
        <dbReference type="Pfam" id="PF03104"/>
    </source>
</evidence>
<feature type="region of interest" description="Disordered" evidence="1">
    <location>
        <begin position="181"/>
        <end position="204"/>
    </location>
</feature>
<dbReference type="FunFam" id="3.30.70.2820:FF:000001">
    <property type="entry name" value="DNA polymerase"/>
    <property type="match status" value="1"/>
</dbReference>
<dbReference type="Proteomes" id="UP001321473">
    <property type="component" value="Unassembled WGS sequence"/>
</dbReference>
<organism evidence="4 5">
    <name type="scientific">Amblyomma americanum</name>
    <name type="common">Lone star tick</name>
    <dbReference type="NCBI Taxonomy" id="6943"/>
    <lineage>
        <taxon>Eukaryota</taxon>
        <taxon>Metazoa</taxon>
        <taxon>Ecdysozoa</taxon>
        <taxon>Arthropoda</taxon>
        <taxon>Chelicerata</taxon>
        <taxon>Arachnida</taxon>
        <taxon>Acari</taxon>
        <taxon>Parasitiformes</taxon>
        <taxon>Ixodida</taxon>
        <taxon>Ixodoidea</taxon>
        <taxon>Ixodidae</taxon>
        <taxon>Amblyomminae</taxon>
        <taxon>Amblyomma</taxon>
    </lineage>
</organism>
<dbReference type="InterPro" id="IPR006133">
    <property type="entry name" value="DNA-dir_DNA_pol_B_exonuc"/>
</dbReference>
<dbReference type="PANTHER" id="PTHR45861">
    <property type="entry name" value="DNA POLYMERASE ALPHA CATALYTIC SUBUNIT"/>
    <property type="match status" value="1"/>
</dbReference>
<protein>
    <recommendedName>
        <fullName evidence="6">Dna polymerase alpha catalytic subunit</fullName>
    </recommendedName>
</protein>
<dbReference type="GO" id="GO:0006272">
    <property type="term" value="P:leading strand elongation"/>
    <property type="evidence" value="ECO:0007669"/>
    <property type="project" value="TreeGrafter"/>
</dbReference>
<name>A0AAQ4EQL7_AMBAM</name>
<dbReference type="NCBIfam" id="TIGR00592">
    <property type="entry name" value="pol2"/>
    <property type="match status" value="1"/>
</dbReference>
<feature type="domain" description="DNA-directed DNA polymerase family B exonuclease" evidence="2">
    <location>
        <begin position="483"/>
        <end position="715"/>
    </location>
</feature>
<dbReference type="Pfam" id="PF03104">
    <property type="entry name" value="DNA_pol_B_exo1"/>
    <property type="match status" value="1"/>
</dbReference>
<dbReference type="GO" id="GO:0003682">
    <property type="term" value="F:chromatin binding"/>
    <property type="evidence" value="ECO:0007669"/>
    <property type="project" value="TreeGrafter"/>
</dbReference>
<dbReference type="EMBL" id="JARKHS020012287">
    <property type="protein sequence ID" value="KAK8777019.1"/>
    <property type="molecule type" value="Genomic_DNA"/>
</dbReference>
<reference evidence="4 5" key="1">
    <citation type="journal article" date="2023" name="Arcadia Sci">
        <title>De novo assembly of a long-read Amblyomma americanum tick genome.</title>
        <authorList>
            <person name="Chou S."/>
            <person name="Poskanzer K.E."/>
            <person name="Rollins M."/>
            <person name="Thuy-Boun P.S."/>
        </authorList>
    </citation>
    <scope>NUCLEOTIDE SEQUENCE [LARGE SCALE GENOMIC DNA]</scope>
    <source>
        <strain evidence="4">F_SG_1</strain>
        <tissue evidence="4">Salivary glands</tissue>
    </source>
</reference>
<evidence type="ECO:0000313" key="4">
    <source>
        <dbReference type="EMBL" id="KAK8777019.1"/>
    </source>
</evidence>
<dbReference type="InterPro" id="IPR024647">
    <property type="entry name" value="DNA_pol_a_cat_su_N"/>
</dbReference>
<dbReference type="Gene3D" id="3.30.420.10">
    <property type="entry name" value="Ribonuclease H-like superfamily/Ribonuclease H"/>
    <property type="match status" value="1"/>
</dbReference>
<dbReference type="CDD" id="cd05776">
    <property type="entry name" value="DNA_polB_alpha_exo"/>
    <property type="match status" value="1"/>
</dbReference>
<dbReference type="GO" id="GO:0003887">
    <property type="term" value="F:DNA-directed DNA polymerase activity"/>
    <property type="evidence" value="ECO:0007669"/>
    <property type="project" value="TreeGrafter"/>
</dbReference>
<feature type="region of interest" description="Disordered" evidence="1">
    <location>
        <begin position="1"/>
        <end position="22"/>
    </location>
</feature>
<dbReference type="PANTHER" id="PTHR45861:SF1">
    <property type="entry name" value="DNA POLYMERASE ALPHA CATALYTIC SUBUNIT"/>
    <property type="match status" value="1"/>
</dbReference>
<dbReference type="InterPro" id="IPR012337">
    <property type="entry name" value="RNaseH-like_sf"/>
</dbReference>
<dbReference type="GO" id="GO:0006273">
    <property type="term" value="P:lagging strand elongation"/>
    <property type="evidence" value="ECO:0007669"/>
    <property type="project" value="TreeGrafter"/>
</dbReference>
<dbReference type="AlphaFoldDB" id="A0AAQ4EQL7"/>
<evidence type="ECO:0000313" key="5">
    <source>
        <dbReference type="Proteomes" id="UP001321473"/>
    </source>
</evidence>
<evidence type="ECO:0008006" key="6">
    <source>
        <dbReference type="Google" id="ProtNLM"/>
    </source>
</evidence>